<feature type="chain" id="PRO_5027038740" evidence="6">
    <location>
        <begin position="20"/>
        <end position="549"/>
    </location>
</feature>
<dbReference type="Gene3D" id="3.40.720.10">
    <property type="entry name" value="Alkaline Phosphatase, subunit A"/>
    <property type="match status" value="1"/>
</dbReference>
<feature type="binding site" evidence="5">
    <location>
        <position position="103"/>
    </location>
    <ligand>
        <name>substrate</name>
    </ligand>
</feature>
<dbReference type="NCBIfam" id="NF042991">
    <property type="entry name" value="alk_phos_PafA"/>
    <property type="match status" value="1"/>
</dbReference>
<evidence type="ECO:0000256" key="6">
    <source>
        <dbReference type="SAM" id="SignalP"/>
    </source>
</evidence>
<feature type="active site" description="Phosphothreonine intermediate" evidence="4">
    <location>
        <position position="82"/>
    </location>
</feature>
<evidence type="ECO:0000256" key="4">
    <source>
        <dbReference type="PIRSR" id="PIRSR031924-50"/>
    </source>
</evidence>
<dbReference type="GO" id="GO:0046872">
    <property type="term" value="F:metal ion binding"/>
    <property type="evidence" value="ECO:0007669"/>
    <property type="project" value="UniProtKB-KW"/>
</dbReference>
<dbReference type="EC" id="3.1.3.1" evidence="7"/>
<proteinExistence type="predicted"/>
<dbReference type="PIRSF" id="PIRSF031924">
    <property type="entry name" value="Pi-irrepressible_AP"/>
    <property type="match status" value="1"/>
</dbReference>
<dbReference type="PANTHER" id="PTHR10151:SF120">
    <property type="entry name" value="BIS(5'-ADENOSYL)-TRIPHOSPHATASE"/>
    <property type="match status" value="1"/>
</dbReference>
<protein>
    <submittedName>
        <fullName evidence="7">Alkaline phosphatase Type I phosphodiesterase/nucleotide pyrophosphatase</fullName>
        <ecNumber evidence="7">3.1.3.1</ecNumber>
    </submittedName>
</protein>
<evidence type="ECO:0000256" key="2">
    <source>
        <dbReference type="ARBA" id="ARBA00022723"/>
    </source>
</evidence>
<dbReference type="InterPro" id="IPR002591">
    <property type="entry name" value="Phosphodiest/P_Trfase"/>
</dbReference>
<evidence type="ECO:0000256" key="1">
    <source>
        <dbReference type="ARBA" id="ARBA00022553"/>
    </source>
</evidence>
<dbReference type="Gene3D" id="3.30.1360.150">
    <property type="match status" value="1"/>
</dbReference>
<sequence>MKLKGIFLLYFLIIFSASAQKRTSNNTGLPRPKLVVGLMVDQMRWDFIYRYYDRYQQNGFKRLLNEGFSCDNTNIDYTTTVTGIGHSTVYTGSVPALHGIAGNDFILQATGKTMYCTEDDSVEPVGSTSVAGKMSPRNLLAGTITDELKLATNFRSKVIGIALKDRGSILPAGHTANAAYWFDDASANWITSTWYLKELPAWVQQFNAQKLAEKYLQQNWNTLYPLNTYVQSTPDNNRYEGAFKGAAGPVFPVNTAEIYRTSGVGIIRSTPYGNTFTLDLAKAALEHEQLGQSGVTDFLAVSLSSPDYIGHQFGPNAVEIEDTYLRLDKDLADFFTALDKKLGKGNYTVFLTADHGASHNPNFLIDKKLPGGSWPSGTILKDLNNFLETKYKVKNIALSFSNYQISLNNLTIGTNKLDESAIRKDCVQFMEKQTGVAYAVDIKEAQMASIPDALRQRMINAYNPERSGVIQLFLKPGWFSGSANGTGTSHGTWSPQDSHIPLIWMGWGIKPGKTARPVNMSDITPTLAALLRIQVPGGSIGQPILEVLK</sequence>
<evidence type="ECO:0000313" key="7">
    <source>
        <dbReference type="EMBL" id="CAA9240812.1"/>
    </source>
</evidence>
<dbReference type="SUPFAM" id="SSF53649">
    <property type="entry name" value="Alkaline phosphatase-like"/>
    <property type="match status" value="1"/>
</dbReference>
<keyword evidence="7" id="KW-0378">Hydrolase</keyword>
<keyword evidence="2" id="KW-0479">Metal-binding</keyword>
<dbReference type="CDD" id="cd16016">
    <property type="entry name" value="AP-SPAP"/>
    <property type="match status" value="1"/>
</dbReference>
<feature type="signal peptide" evidence="6">
    <location>
        <begin position="1"/>
        <end position="19"/>
    </location>
</feature>
<gene>
    <name evidence="7" type="ORF">AVDCRST_MAG95-1424</name>
</gene>
<dbReference type="PANTHER" id="PTHR10151">
    <property type="entry name" value="ECTONUCLEOTIDE PYROPHOSPHATASE/PHOSPHODIESTERASE"/>
    <property type="match status" value="1"/>
</dbReference>
<reference evidence="7" key="1">
    <citation type="submission" date="2020-02" db="EMBL/GenBank/DDBJ databases">
        <authorList>
            <person name="Meier V. D."/>
        </authorList>
    </citation>
    <scope>NUCLEOTIDE SEQUENCE</scope>
    <source>
        <strain evidence="7">AVDCRST_MAG95</strain>
    </source>
</reference>
<organism evidence="7">
    <name type="scientific">uncultured Adhaeribacter sp</name>
    <dbReference type="NCBI Taxonomy" id="448109"/>
    <lineage>
        <taxon>Bacteria</taxon>
        <taxon>Pseudomonadati</taxon>
        <taxon>Bacteroidota</taxon>
        <taxon>Cytophagia</taxon>
        <taxon>Cytophagales</taxon>
        <taxon>Hymenobacteraceae</taxon>
        <taxon>Adhaeribacter</taxon>
        <taxon>environmental samples</taxon>
    </lineage>
</organism>
<keyword evidence="3 6" id="KW-0732">Signal</keyword>
<dbReference type="InterPro" id="IPR017850">
    <property type="entry name" value="Alkaline_phosphatase_core_sf"/>
</dbReference>
<accession>A0A6J4I2R0</accession>
<name>A0A6J4I2R0_9BACT</name>
<dbReference type="AlphaFoldDB" id="A0A6J4I2R0"/>
<feature type="binding site" evidence="5">
    <location>
        <begin position="164"/>
        <end position="166"/>
    </location>
    <ligand>
        <name>substrate</name>
    </ligand>
</feature>
<dbReference type="InterPro" id="IPR026263">
    <property type="entry name" value="Alkaline_phosphatase_prok"/>
</dbReference>
<evidence type="ECO:0000256" key="5">
    <source>
        <dbReference type="PIRSR" id="PIRSR031924-51"/>
    </source>
</evidence>
<dbReference type="EMBL" id="CADCTJ010000444">
    <property type="protein sequence ID" value="CAA9240812.1"/>
    <property type="molecule type" value="Genomic_DNA"/>
</dbReference>
<dbReference type="Pfam" id="PF01663">
    <property type="entry name" value="Phosphodiest"/>
    <property type="match status" value="1"/>
</dbReference>
<dbReference type="GO" id="GO:0004035">
    <property type="term" value="F:alkaline phosphatase activity"/>
    <property type="evidence" value="ECO:0007669"/>
    <property type="project" value="UniProtKB-EC"/>
</dbReference>
<keyword evidence="1 4" id="KW-0597">Phosphoprotein</keyword>
<evidence type="ECO:0000256" key="3">
    <source>
        <dbReference type="ARBA" id="ARBA00022729"/>
    </source>
</evidence>